<dbReference type="SUPFAM" id="SSF56281">
    <property type="entry name" value="Metallo-hydrolase/oxidoreductase"/>
    <property type="match status" value="1"/>
</dbReference>
<dbReference type="InterPro" id="IPR051013">
    <property type="entry name" value="MBL_superfamily_lactonases"/>
</dbReference>
<dbReference type="Proteomes" id="UP000606889">
    <property type="component" value="Unassembled WGS sequence"/>
</dbReference>
<dbReference type="SMART" id="SM00849">
    <property type="entry name" value="Lactamase_B"/>
    <property type="match status" value="1"/>
</dbReference>
<evidence type="ECO:0000256" key="3">
    <source>
        <dbReference type="ARBA" id="ARBA00022723"/>
    </source>
</evidence>
<feature type="domain" description="Metallo-beta-lactamase" evidence="6">
    <location>
        <begin position="43"/>
        <end position="257"/>
    </location>
</feature>
<comment type="similarity">
    <text evidence="2">Belongs to the metallo-beta-lactamase superfamily.</text>
</comment>
<dbReference type="InterPro" id="IPR001279">
    <property type="entry name" value="Metallo-B-lactamas"/>
</dbReference>
<evidence type="ECO:0000256" key="4">
    <source>
        <dbReference type="ARBA" id="ARBA00022801"/>
    </source>
</evidence>
<evidence type="ECO:0000259" key="6">
    <source>
        <dbReference type="SMART" id="SM00849"/>
    </source>
</evidence>
<reference evidence="7 8" key="1">
    <citation type="submission" date="2020-08" db="EMBL/GenBank/DDBJ databases">
        <title>Genome public.</title>
        <authorList>
            <person name="Liu C."/>
            <person name="Sun Q."/>
        </authorList>
    </citation>
    <scope>NUCLEOTIDE SEQUENCE [LARGE SCALE GENOMIC DNA]</scope>
    <source>
        <strain evidence="7 8">NSJ-35</strain>
    </source>
</reference>
<organism evidence="7 8">
    <name type="scientific">Christensenella tenuis</name>
    <dbReference type="NCBI Taxonomy" id="2763033"/>
    <lineage>
        <taxon>Bacteria</taxon>
        <taxon>Bacillati</taxon>
        <taxon>Bacillota</taxon>
        <taxon>Clostridia</taxon>
        <taxon>Christensenellales</taxon>
        <taxon>Christensenellaceae</taxon>
        <taxon>Christensenella</taxon>
    </lineage>
</organism>
<dbReference type="EMBL" id="JACOON010000004">
    <property type="protein sequence ID" value="MBC5648214.1"/>
    <property type="molecule type" value="Genomic_DNA"/>
</dbReference>
<evidence type="ECO:0000313" key="7">
    <source>
        <dbReference type="EMBL" id="MBC5648214.1"/>
    </source>
</evidence>
<dbReference type="RefSeq" id="WP_186857729.1">
    <property type="nucleotide sequence ID" value="NZ_JACOON010000004.1"/>
</dbReference>
<protein>
    <submittedName>
        <fullName evidence="7">N-acyl homoserine lactonase family protein</fullName>
    </submittedName>
</protein>
<keyword evidence="5" id="KW-0862">Zinc</keyword>
<keyword evidence="8" id="KW-1185">Reference proteome</keyword>
<keyword evidence="4" id="KW-0378">Hydrolase</keyword>
<proteinExistence type="inferred from homology"/>
<evidence type="ECO:0000313" key="8">
    <source>
        <dbReference type="Proteomes" id="UP000606889"/>
    </source>
</evidence>
<dbReference type="PANTHER" id="PTHR42978:SF2">
    <property type="entry name" value="102 KBASES UNSTABLE REGION: FROM 1 TO 119443"/>
    <property type="match status" value="1"/>
</dbReference>
<evidence type="ECO:0000256" key="1">
    <source>
        <dbReference type="ARBA" id="ARBA00001947"/>
    </source>
</evidence>
<sequence>MPKVKFTILSHGIIEGDLAQNVALPRPGTRSDKHPEAIWGQFPCYSVLVHHDDLGWLLYDTGFCPADNEGRLPESFLEIFPLIATEEDYLENRLKSVGLTKDDIDMVVVSHTHWDHIGGVELFADTKAGQEVIAPGKDYAVGITNTHCTPNPVAGGYFKWNYEFPGLTYRFIDKDYKINDEIELISLTGHTPSVLGLMLHTESGTYIFPSDACGMRLNYGPPSRPPGFLYDSIGFGETVEKLRDLQRKYDAKIFFSHDMEQFKTFRLAPEFYE</sequence>
<evidence type="ECO:0000256" key="5">
    <source>
        <dbReference type="ARBA" id="ARBA00022833"/>
    </source>
</evidence>
<dbReference type="PANTHER" id="PTHR42978">
    <property type="entry name" value="QUORUM-QUENCHING LACTONASE YTNP-RELATED-RELATED"/>
    <property type="match status" value="1"/>
</dbReference>
<gene>
    <name evidence="7" type="ORF">H8S18_07680</name>
</gene>
<dbReference type="Pfam" id="PF00753">
    <property type="entry name" value="Lactamase_B"/>
    <property type="match status" value="1"/>
</dbReference>
<dbReference type="CDD" id="cd07729">
    <property type="entry name" value="AHL_lactonase_MBL-fold"/>
    <property type="match status" value="1"/>
</dbReference>
<comment type="cofactor">
    <cofactor evidence="1">
        <name>Zn(2+)</name>
        <dbReference type="ChEBI" id="CHEBI:29105"/>
    </cofactor>
</comment>
<evidence type="ECO:0000256" key="2">
    <source>
        <dbReference type="ARBA" id="ARBA00007749"/>
    </source>
</evidence>
<comment type="caution">
    <text evidence="7">The sequence shown here is derived from an EMBL/GenBank/DDBJ whole genome shotgun (WGS) entry which is preliminary data.</text>
</comment>
<name>A0ABR7EGF3_9FIRM</name>
<keyword evidence="3" id="KW-0479">Metal-binding</keyword>
<accession>A0ABR7EGF3</accession>
<dbReference type="Gene3D" id="3.60.15.10">
    <property type="entry name" value="Ribonuclease Z/Hydroxyacylglutathione hydrolase-like"/>
    <property type="match status" value="1"/>
</dbReference>
<dbReference type="InterPro" id="IPR036866">
    <property type="entry name" value="RibonucZ/Hydroxyglut_hydro"/>
</dbReference>